<comment type="caution">
    <text evidence="2">The sequence shown here is derived from an EMBL/GenBank/DDBJ whole genome shotgun (WGS) entry which is preliminary data.</text>
</comment>
<reference evidence="2" key="1">
    <citation type="submission" date="2021-03" db="EMBL/GenBank/DDBJ databases">
        <title>Leucobacter chromiisoli sp. nov., isolated from chromium-containing soil of chemical plant.</title>
        <authorList>
            <person name="Xu Z."/>
        </authorList>
    </citation>
    <scope>NUCLEOTIDE SEQUENCE</scope>
    <source>
        <strain evidence="2">S27</strain>
    </source>
</reference>
<feature type="transmembrane region" description="Helical" evidence="1">
    <location>
        <begin position="103"/>
        <end position="126"/>
    </location>
</feature>
<dbReference type="Pfam" id="PF19700">
    <property type="entry name" value="DUF6198"/>
    <property type="match status" value="1"/>
</dbReference>
<dbReference type="PANTHER" id="PTHR40078:SF1">
    <property type="entry name" value="INTEGRAL MEMBRANE PROTEIN"/>
    <property type="match status" value="1"/>
</dbReference>
<dbReference type="PANTHER" id="PTHR40078">
    <property type="entry name" value="INTEGRAL MEMBRANE PROTEIN-RELATED"/>
    <property type="match status" value="1"/>
</dbReference>
<name>A0A939S7D8_9MICO</name>
<keyword evidence="1" id="KW-1133">Transmembrane helix</keyword>
<keyword evidence="3" id="KW-1185">Reference proteome</keyword>
<accession>A0A939S7D8</accession>
<dbReference type="InterPro" id="IPR038750">
    <property type="entry name" value="YczE/YyaS-like"/>
</dbReference>
<dbReference type="EMBL" id="JAGDYM010000004">
    <property type="protein sequence ID" value="MBO1900881.1"/>
    <property type="molecule type" value="Genomic_DNA"/>
</dbReference>
<feature type="transmembrane region" description="Helical" evidence="1">
    <location>
        <begin position="45"/>
        <end position="69"/>
    </location>
</feature>
<keyword evidence="1" id="KW-0812">Transmembrane</keyword>
<gene>
    <name evidence="2" type="ORF">J4H92_02825</name>
</gene>
<feature type="transmembrane region" description="Helical" evidence="1">
    <location>
        <begin position="76"/>
        <end position="97"/>
    </location>
</feature>
<sequence>MRTPERVGRRSAQLLLGLFLYGIGIALIVRGTLGASPWDVLTLGIIGHVPLSFGTTTVLVSIVVLLCWIPLRERPGIGTVCNAVLVGPAADAGLLLIPEAEPLWLRILALAAGIVTVGAATGLYIGARLGPGPRDGLMTGLHRVTGLPIWITRTGLEVTVVTLGWLLGGNVGFGTVAFALAIGPLCQVFLRIFNIPLARDAPDGGTGSGDD</sequence>
<dbReference type="AlphaFoldDB" id="A0A939S7D8"/>
<evidence type="ECO:0000313" key="2">
    <source>
        <dbReference type="EMBL" id="MBO1900881.1"/>
    </source>
</evidence>
<evidence type="ECO:0000313" key="3">
    <source>
        <dbReference type="Proteomes" id="UP000664382"/>
    </source>
</evidence>
<dbReference type="RefSeq" id="WP_208095687.1">
    <property type="nucleotide sequence ID" value="NZ_JAGDYM010000004.1"/>
</dbReference>
<evidence type="ECO:0000256" key="1">
    <source>
        <dbReference type="SAM" id="Phobius"/>
    </source>
</evidence>
<dbReference type="Proteomes" id="UP000664382">
    <property type="component" value="Unassembled WGS sequence"/>
</dbReference>
<protein>
    <recommendedName>
        <fullName evidence="4">Membrane protein YczE</fullName>
    </recommendedName>
</protein>
<organism evidence="2 3">
    <name type="scientific">Leucobacter weissii</name>
    <dbReference type="NCBI Taxonomy" id="1983706"/>
    <lineage>
        <taxon>Bacteria</taxon>
        <taxon>Bacillati</taxon>
        <taxon>Actinomycetota</taxon>
        <taxon>Actinomycetes</taxon>
        <taxon>Micrococcales</taxon>
        <taxon>Microbacteriaceae</taxon>
        <taxon>Leucobacter</taxon>
    </lineage>
</organism>
<feature type="transmembrane region" description="Helical" evidence="1">
    <location>
        <begin position="12"/>
        <end position="33"/>
    </location>
</feature>
<proteinExistence type="predicted"/>
<keyword evidence="1" id="KW-0472">Membrane</keyword>
<evidence type="ECO:0008006" key="4">
    <source>
        <dbReference type="Google" id="ProtNLM"/>
    </source>
</evidence>